<keyword evidence="7" id="KW-1185">Reference proteome</keyword>
<dbReference type="OrthoDB" id="4018688at2759"/>
<evidence type="ECO:0000259" key="5">
    <source>
        <dbReference type="Pfam" id="PF01975"/>
    </source>
</evidence>
<dbReference type="PANTHER" id="PTHR30457">
    <property type="entry name" value="5'-NUCLEOTIDASE SURE"/>
    <property type="match status" value="1"/>
</dbReference>
<keyword evidence="2" id="KW-0479">Metal-binding</keyword>
<dbReference type="Pfam" id="PF01975">
    <property type="entry name" value="SurE"/>
    <property type="match status" value="1"/>
</dbReference>
<dbReference type="STRING" id="154538.A0A1M2W318"/>
<keyword evidence="4" id="KW-0732">Signal</keyword>
<dbReference type="EMBL" id="MNAD01000311">
    <property type="protein sequence ID" value="OJT14248.1"/>
    <property type="molecule type" value="Genomic_DNA"/>
</dbReference>
<evidence type="ECO:0000313" key="6">
    <source>
        <dbReference type="EMBL" id="OJT14248.1"/>
    </source>
</evidence>
<feature type="domain" description="Survival protein SurE-like phosphatase/nucleotidase" evidence="5">
    <location>
        <begin position="20"/>
        <end position="226"/>
    </location>
</feature>
<dbReference type="SUPFAM" id="SSF64167">
    <property type="entry name" value="SurE-like"/>
    <property type="match status" value="1"/>
</dbReference>
<gene>
    <name evidence="6" type="ORF">TRAPUB_9190</name>
</gene>
<reference evidence="6 7" key="1">
    <citation type="submission" date="2016-10" db="EMBL/GenBank/DDBJ databases">
        <title>Genome sequence of the basidiomycete white-rot fungus Trametes pubescens.</title>
        <authorList>
            <person name="Makela M.R."/>
            <person name="Granchi Z."/>
            <person name="Peng M."/>
            <person name="De Vries R.P."/>
            <person name="Grigoriev I."/>
            <person name="Riley R."/>
            <person name="Hilden K."/>
        </authorList>
    </citation>
    <scope>NUCLEOTIDE SEQUENCE [LARGE SCALE GENOMIC DNA]</scope>
    <source>
        <strain evidence="6 7">FBCC735</strain>
    </source>
</reference>
<proteinExistence type="inferred from homology"/>
<dbReference type="Proteomes" id="UP000184267">
    <property type="component" value="Unassembled WGS sequence"/>
</dbReference>
<feature type="chain" id="PRO_5012386175" evidence="4">
    <location>
        <begin position="18"/>
        <end position="305"/>
    </location>
</feature>
<dbReference type="OMA" id="RTTACQY"/>
<dbReference type="PANTHER" id="PTHR30457:SF0">
    <property type="entry name" value="PHOSPHATASE, PUTATIVE (AFU_ORTHOLOGUE AFUA_4G01070)-RELATED"/>
    <property type="match status" value="1"/>
</dbReference>
<dbReference type="InterPro" id="IPR030048">
    <property type="entry name" value="SurE"/>
</dbReference>
<name>A0A1M2W318_TRAPU</name>
<feature type="signal peptide" evidence="4">
    <location>
        <begin position="1"/>
        <end position="17"/>
    </location>
</feature>
<dbReference type="GO" id="GO:0008252">
    <property type="term" value="F:nucleotidase activity"/>
    <property type="evidence" value="ECO:0007669"/>
    <property type="project" value="InterPro"/>
</dbReference>
<comment type="caution">
    <text evidence="6">The sequence shown here is derived from an EMBL/GenBank/DDBJ whole genome shotgun (WGS) entry which is preliminary data.</text>
</comment>
<comment type="similarity">
    <text evidence="1">Belongs to the SurE nucleotidase family.</text>
</comment>
<evidence type="ECO:0000256" key="4">
    <source>
        <dbReference type="SAM" id="SignalP"/>
    </source>
</evidence>
<evidence type="ECO:0000256" key="2">
    <source>
        <dbReference type="ARBA" id="ARBA00022723"/>
    </source>
</evidence>
<keyword evidence="3" id="KW-0378">Hydrolase</keyword>
<evidence type="ECO:0000256" key="3">
    <source>
        <dbReference type="ARBA" id="ARBA00022801"/>
    </source>
</evidence>
<dbReference type="AlphaFoldDB" id="A0A1M2W318"/>
<dbReference type="Gene3D" id="3.40.1210.10">
    <property type="entry name" value="Survival protein SurE-like phosphatase/nucleotidase"/>
    <property type="match status" value="1"/>
</dbReference>
<dbReference type="GO" id="GO:0046872">
    <property type="term" value="F:metal ion binding"/>
    <property type="evidence" value="ECO:0007669"/>
    <property type="project" value="UniProtKB-KW"/>
</dbReference>
<organism evidence="6 7">
    <name type="scientific">Trametes pubescens</name>
    <name type="common">White-rot fungus</name>
    <dbReference type="NCBI Taxonomy" id="154538"/>
    <lineage>
        <taxon>Eukaryota</taxon>
        <taxon>Fungi</taxon>
        <taxon>Dikarya</taxon>
        <taxon>Basidiomycota</taxon>
        <taxon>Agaricomycotina</taxon>
        <taxon>Agaricomycetes</taxon>
        <taxon>Polyporales</taxon>
        <taxon>Polyporaceae</taxon>
        <taxon>Trametes</taxon>
    </lineage>
</organism>
<sequence length="305" mass="31612">MRASSLSLSLLFTYAAATNIVISNDDGWATAQIRQQFDALTSAGHNVVLSSPALNQSGKSSLSTTPTALTEPCEFDTCPTGSPAMGFNSSNTRLNYVNGYPVDAARYGIQTLAPKFFNGGQPDFVVSGPNVGSNLGLVALLSGTVGAACEAARTGIPAGAFSGVSGSEVSYTTLSSDPDATSSVAARIYSDLTTTFVRTLASAASANSGPYLPPGVIVNVNYASVDNCASAASYQWVFSRLVWNIFETDVETCGSNHLPYESSVVGKGCYASVSVIDAQSKLDVNATLQAQVKDRLQGLPLVCLP</sequence>
<evidence type="ECO:0000256" key="1">
    <source>
        <dbReference type="ARBA" id="ARBA00011062"/>
    </source>
</evidence>
<dbReference type="InterPro" id="IPR036523">
    <property type="entry name" value="SurE-like_sf"/>
</dbReference>
<evidence type="ECO:0000313" key="7">
    <source>
        <dbReference type="Proteomes" id="UP000184267"/>
    </source>
</evidence>
<accession>A0A1M2W318</accession>
<dbReference type="InterPro" id="IPR002828">
    <property type="entry name" value="SurE-like_Pase/nucleotidase"/>
</dbReference>
<protein>
    <submittedName>
        <fullName evidence="6">Acid phosphatase</fullName>
    </submittedName>
</protein>